<evidence type="ECO:0000313" key="2">
    <source>
        <dbReference type="EMBL" id="JAC64286.1"/>
    </source>
</evidence>
<accession>A0A061R165</accession>
<feature type="non-terminal residue" evidence="2">
    <location>
        <position position="1"/>
    </location>
</feature>
<feature type="non-terminal residue" evidence="2">
    <location>
        <position position="185"/>
    </location>
</feature>
<name>A0A061R165_9CHLO</name>
<feature type="chain" id="PRO_5001605349" evidence="1">
    <location>
        <begin position="17"/>
        <end position="185"/>
    </location>
</feature>
<evidence type="ECO:0000256" key="1">
    <source>
        <dbReference type="SAM" id="SignalP"/>
    </source>
</evidence>
<gene>
    <name evidence="2" type="ORF">TSPGSL018_18655</name>
</gene>
<organism evidence="2">
    <name type="scientific">Tetraselmis sp. GSL018</name>
    <dbReference type="NCBI Taxonomy" id="582737"/>
    <lineage>
        <taxon>Eukaryota</taxon>
        <taxon>Viridiplantae</taxon>
        <taxon>Chlorophyta</taxon>
        <taxon>core chlorophytes</taxon>
        <taxon>Chlorodendrophyceae</taxon>
        <taxon>Chlorodendrales</taxon>
        <taxon>Chlorodendraceae</taxon>
        <taxon>Tetraselmis</taxon>
    </lineage>
</organism>
<dbReference type="EMBL" id="GBEZ01022560">
    <property type="protein sequence ID" value="JAC64286.1"/>
    <property type="molecule type" value="Transcribed_RNA"/>
</dbReference>
<sequence length="185" mass="20012">PFCTPLLLLSPQICICNICCLCRPSDHLCINDFDPLPCTPFLLVSISFAAKSCSMGWGARGARALAPPLVAPSFGYFNRPHTPRPPFSHPISSRRCCAAHRIIIASPTLIPVLSSVPVSLLHPPLPPASASLPSLGDRFLLPHIVPPTFASPFPLLLTSSPHQRPSLSPPLIPLCPFPRNLRRLL</sequence>
<feature type="signal peptide" evidence="1">
    <location>
        <begin position="1"/>
        <end position="16"/>
    </location>
</feature>
<reference evidence="2" key="1">
    <citation type="submission" date="2014-05" db="EMBL/GenBank/DDBJ databases">
        <title>The transcriptome of the halophilic microalga Tetraselmis sp. GSL018 isolated from the Great Salt Lake, Utah.</title>
        <authorList>
            <person name="Jinkerson R.E."/>
            <person name="D'Adamo S."/>
            <person name="Posewitz M.C."/>
        </authorList>
    </citation>
    <scope>NUCLEOTIDE SEQUENCE</scope>
    <source>
        <strain evidence="2">GSL018</strain>
    </source>
</reference>
<proteinExistence type="predicted"/>
<protein>
    <submittedName>
        <fullName evidence="2">Uncharacterized protein</fullName>
    </submittedName>
</protein>
<dbReference type="AlphaFoldDB" id="A0A061R165"/>
<keyword evidence="1" id="KW-0732">Signal</keyword>